<dbReference type="GO" id="GO:0016020">
    <property type="term" value="C:membrane"/>
    <property type="evidence" value="ECO:0007669"/>
    <property type="project" value="UniProtKB-UniRule"/>
</dbReference>
<dbReference type="EMBL" id="RQZG01000027">
    <property type="protein sequence ID" value="RRD03132.1"/>
    <property type="molecule type" value="Genomic_DNA"/>
</dbReference>
<evidence type="ECO:0000313" key="5">
    <source>
        <dbReference type="EMBL" id="RRD03132.1"/>
    </source>
</evidence>
<protein>
    <submittedName>
        <fullName evidence="5">OmpA family protein</fullName>
    </submittedName>
</protein>
<feature type="region of interest" description="Disordered" evidence="2">
    <location>
        <begin position="115"/>
        <end position="173"/>
    </location>
</feature>
<accession>A0A3P1T0T3</accession>
<dbReference type="SUPFAM" id="SSF103088">
    <property type="entry name" value="OmpA-like"/>
    <property type="match status" value="1"/>
</dbReference>
<feature type="compositionally biased region" description="Pro residues" evidence="2">
    <location>
        <begin position="155"/>
        <end position="171"/>
    </location>
</feature>
<proteinExistence type="predicted"/>
<dbReference type="InterPro" id="IPR006665">
    <property type="entry name" value="OmpA-like"/>
</dbReference>
<dbReference type="PANTHER" id="PTHR30329:SF21">
    <property type="entry name" value="LIPOPROTEIN YIAD-RELATED"/>
    <property type="match status" value="1"/>
</dbReference>
<dbReference type="PANTHER" id="PTHR30329">
    <property type="entry name" value="STATOR ELEMENT OF FLAGELLAR MOTOR COMPLEX"/>
    <property type="match status" value="1"/>
</dbReference>
<evidence type="ECO:0000256" key="2">
    <source>
        <dbReference type="SAM" id="MobiDB-lite"/>
    </source>
</evidence>
<evidence type="ECO:0000259" key="4">
    <source>
        <dbReference type="PROSITE" id="PS51123"/>
    </source>
</evidence>
<dbReference type="Gene3D" id="3.30.1330.60">
    <property type="entry name" value="OmpA-like domain"/>
    <property type="match status" value="1"/>
</dbReference>
<dbReference type="Proteomes" id="UP000280819">
    <property type="component" value="Unassembled WGS sequence"/>
</dbReference>
<keyword evidence="3" id="KW-0812">Transmembrane</keyword>
<sequence>MPHRVPPAVFLPMSGRRFSPGDIVFTGQPWEGDMKGRGAVVAVGLAALVAGGAGASAWLVERTLTDETNRILQAQGVNAQVTYSGRSAKVTVDMADTEWVGDIIAGIPGVSDVSVNASQPTADSTVTPTATLSATASASPSPSSTPSPTQVVETPAPPSETPSPEAEPTPLPEVVLQFGGGSADMLEGQDERIEQITAWLAANPTEVIQVVGHTDGGRTPSFRQKLSKERAQHVADLLVAAGVDPAQLVVVGKADKEPVASNDTREGQAANRRVTFVAQGER</sequence>
<dbReference type="InterPro" id="IPR036737">
    <property type="entry name" value="OmpA-like_sf"/>
</dbReference>
<dbReference type="PROSITE" id="PS51123">
    <property type="entry name" value="OMPA_2"/>
    <property type="match status" value="1"/>
</dbReference>
<comment type="caution">
    <text evidence="5">The sequence shown here is derived from an EMBL/GenBank/DDBJ whole genome shotgun (WGS) entry which is preliminary data.</text>
</comment>
<evidence type="ECO:0000256" key="1">
    <source>
        <dbReference type="PROSITE-ProRule" id="PRU00473"/>
    </source>
</evidence>
<organism evidence="5 6">
    <name type="scientific">Arachnia propionica</name>
    <dbReference type="NCBI Taxonomy" id="1750"/>
    <lineage>
        <taxon>Bacteria</taxon>
        <taxon>Bacillati</taxon>
        <taxon>Actinomycetota</taxon>
        <taxon>Actinomycetes</taxon>
        <taxon>Propionibacteriales</taxon>
        <taxon>Propionibacteriaceae</taxon>
        <taxon>Arachnia</taxon>
    </lineage>
</organism>
<evidence type="ECO:0000313" key="6">
    <source>
        <dbReference type="Proteomes" id="UP000280819"/>
    </source>
</evidence>
<keyword evidence="1 3" id="KW-0472">Membrane</keyword>
<feature type="domain" description="OmpA-like" evidence="4">
    <location>
        <begin position="165"/>
        <end position="282"/>
    </location>
</feature>
<evidence type="ECO:0000256" key="3">
    <source>
        <dbReference type="SAM" id="Phobius"/>
    </source>
</evidence>
<reference evidence="5 6" key="1">
    <citation type="submission" date="2018-11" db="EMBL/GenBank/DDBJ databases">
        <title>Genomes From Bacteria Associated with the Canine Oral Cavity: a Test Case for Automated Genome-Based Taxonomic Assignment.</title>
        <authorList>
            <person name="Coil D.A."/>
            <person name="Jospin G."/>
            <person name="Darling A.E."/>
            <person name="Wallis C."/>
            <person name="Davis I.J."/>
            <person name="Harris S."/>
            <person name="Eisen J.A."/>
            <person name="Holcombe L.J."/>
            <person name="O'Flynn C."/>
        </authorList>
    </citation>
    <scope>NUCLEOTIDE SEQUENCE [LARGE SCALE GENOMIC DNA]</scope>
    <source>
        <strain evidence="5 6">OH887_COT-365</strain>
    </source>
</reference>
<keyword evidence="3" id="KW-1133">Transmembrane helix</keyword>
<dbReference type="Pfam" id="PF00691">
    <property type="entry name" value="OmpA"/>
    <property type="match status" value="1"/>
</dbReference>
<feature type="compositionally biased region" description="Low complexity" evidence="2">
    <location>
        <begin position="124"/>
        <end position="149"/>
    </location>
</feature>
<dbReference type="CDD" id="cd07185">
    <property type="entry name" value="OmpA_C-like"/>
    <property type="match status" value="1"/>
</dbReference>
<dbReference type="AlphaFoldDB" id="A0A3P1T0T3"/>
<dbReference type="OrthoDB" id="3732101at2"/>
<gene>
    <name evidence="5" type="ORF">EII34_15265</name>
</gene>
<dbReference type="InterPro" id="IPR050330">
    <property type="entry name" value="Bact_OuterMem_StrucFunc"/>
</dbReference>
<name>A0A3P1T0T3_9ACTN</name>
<feature type="transmembrane region" description="Helical" evidence="3">
    <location>
        <begin position="39"/>
        <end position="60"/>
    </location>
</feature>